<dbReference type="Gene3D" id="3.10.20.30">
    <property type="match status" value="1"/>
</dbReference>
<dbReference type="InterPro" id="IPR016155">
    <property type="entry name" value="Mopterin_synth/thiamin_S_b"/>
</dbReference>
<gene>
    <name evidence="1" type="ORF">SAMN05216241_102416</name>
</gene>
<dbReference type="InterPro" id="IPR010035">
    <property type="entry name" value="Thi_S"/>
</dbReference>
<dbReference type="Pfam" id="PF02597">
    <property type="entry name" value="ThiS"/>
    <property type="match status" value="1"/>
</dbReference>
<evidence type="ECO:0000313" key="1">
    <source>
        <dbReference type="EMBL" id="SDF80741.1"/>
    </source>
</evidence>
<dbReference type="RefSeq" id="WP_090019025.1">
    <property type="nucleotide sequence ID" value="NZ_FNCE01000002.1"/>
</dbReference>
<proteinExistence type="predicted"/>
<evidence type="ECO:0000313" key="2">
    <source>
        <dbReference type="Proteomes" id="UP000199415"/>
    </source>
</evidence>
<name>A0A1G7P3C6_9PROT</name>
<accession>A0A1G7P3C6</accession>
<dbReference type="EMBL" id="FNCE01000002">
    <property type="protein sequence ID" value="SDF80741.1"/>
    <property type="molecule type" value="Genomic_DNA"/>
</dbReference>
<dbReference type="InterPro" id="IPR012675">
    <property type="entry name" value="Beta-grasp_dom_sf"/>
</dbReference>
<dbReference type="OrthoDB" id="197113at2"/>
<dbReference type="Proteomes" id="UP000199415">
    <property type="component" value="Unassembled WGS sequence"/>
</dbReference>
<dbReference type="InterPro" id="IPR003749">
    <property type="entry name" value="ThiS/MoaD-like"/>
</dbReference>
<reference evidence="1 2" key="1">
    <citation type="submission" date="2016-10" db="EMBL/GenBank/DDBJ databases">
        <authorList>
            <person name="de Groot N.N."/>
        </authorList>
    </citation>
    <scope>NUCLEOTIDE SEQUENCE [LARGE SCALE GENOMIC DNA]</scope>
    <source>
        <strain evidence="1 2">DSM 25584</strain>
    </source>
</reference>
<dbReference type="AlphaFoldDB" id="A0A1G7P3C6"/>
<protein>
    <submittedName>
        <fullName evidence="1">Sulfur carrier protein</fullName>
    </submittedName>
</protein>
<keyword evidence="2" id="KW-1185">Reference proteome</keyword>
<dbReference type="STRING" id="1082479.SAMN05216241_102416"/>
<dbReference type="SUPFAM" id="SSF54285">
    <property type="entry name" value="MoaD/ThiS"/>
    <property type="match status" value="1"/>
</dbReference>
<dbReference type="CDD" id="cd00565">
    <property type="entry name" value="Ubl_ThiS"/>
    <property type="match status" value="1"/>
</dbReference>
<sequence length="71" mass="7462">MSASSSITVNGEARDLAERAVREIVEHEGLDPERRGLAVAVDGAVVPRRDWATTHVPAGGQVEIVKPFAGG</sequence>
<organism evidence="1 2">
    <name type="scientific">Limimonas halophila</name>
    <dbReference type="NCBI Taxonomy" id="1082479"/>
    <lineage>
        <taxon>Bacteria</taxon>
        <taxon>Pseudomonadati</taxon>
        <taxon>Pseudomonadota</taxon>
        <taxon>Alphaproteobacteria</taxon>
        <taxon>Rhodospirillales</taxon>
        <taxon>Rhodovibrionaceae</taxon>
        <taxon>Limimonas</taxon>
    </lineage>
</organism>
<dbReference type="NCBIfam" id="TIGR01683">
    <property type="entry name" value="thiS"/>
    <property type="match status" value="1"/>
</dbReference>